<accession>A0A1A8XW94</accession>
<evidence type="ECO:0000313" key="3">
    <source>
        <dbReference type="EMBL" id="SBT09285.1"/>
    </source>
</evidence>
<keyword evidence="2" id="KW-0812">Transmembrane</keyword>
<feature type="region of interest" description="Disordered" evidence="1">
    <location>
        <begin position="99"/>
        <end position="133"/>
    </location>
</feature>
<gene>
    <name evidence="3" type="ORF">ACCAA_680019</name>
</gene>
<keyword evidence="4" id="KW-1185">Reference proteome</keyword>
<dbReference type="Proteomes" id="UP000199169">
    <property type="component" value="Unassembled WGS sequence"/>
</dbReference>
<feature type="transmembrane region" description="Helical" evidence="2">
    <location>
        <begin position="6"/>
        <end position="22"/>
    </location>
</feature>
<dbReference type="AlphaFoldDB" id="A0A1A8XW94"/>
<proteinExistence type="predicted"/>
<evidence type="ECO:0000313" key="4">
    <source>
        <dbReference type="Proteomes" id="UP000199169"/>
    </source>
</evidence>
<protein>
    <submittedName>
        <fullName evidence="3">Uncharacterized protein</fullName>
    </submittedName>
</protein>
<evidence type="ECO:0000256" key="2">
    <source>
        <dbReference type="SAM" id="Phobius"/>
    </source>
</evidence>
<sequence length="133" mass="15097">MSIWLFVIYVLVGLVGWLWWTRMRVDGQREASGNPTPRPYRCVVIKPHDDACPGVRRLEGKRFLARAAPPLPLDDCSGFGCRCRYAHLADRRDGECRRLNARQRGLPPDSVNGDQRSGSDRRRYDTFASGAAH</sequence>
<reference evidence="3 4" key="1">
    <citation type="submission" date="2016-06" db="EMBL/GenBank/DDBJ databases">
        <authorList>
            <person name="Kjaerup R.B."/>
            <person name="Dalgaard T.S."/>
            <person name="Juul-Madsen H.R."/>
        </authorList>
    </citation>
    <scope>NUCLEOTIDE SEQUENCE [LARGE SCALE GENOMIC DNA]</scope>
    <source>
        <strain evidence="3">3</strain>
    </source>
</reference>
<keyword evidence="2" id="KW-0472">Membrane</keyword>
<dbReference type="EMBL" id="FLQX01000147">
    <property type="protein sequence ID" value="SBT09285.1"/>
    <property type="molecule type" value="Genomic_DNA"/>
</dbReference>
<dbReference type="STRING" id="1860102.ACCAA_680019"/>
<organism evidence="3 4">
    <name type="scientific">Candidatus Accumulibacter aalborgensis</name>
    <dbReference type="NCBI Taxonomy" id="1860102"/>
    <lineage>
        <taxon>Bacteria</taxon>
        <taxon>Pseudomonadati</taxon>
        <taxon>Pseudomonadota</taxon>
        <taxon>Betaproteobacteria</taxon>
        <taxon>Candidatus Accumulibacter</taxon>
    </lineage>
</organism>
<name>A0A1A8XW94_9PROT</name>
<evidence type="ECO:0000256" key="1">
    <source>
        <dbReference type="SAM" id="MobiDB-lite"/>
    </source>
</evidence>
<keyword evidence="2" id="KW-1133">Transmembrane helix</keyword>